<dbReference type="PANTHER" id="PTHR46587">
    <property type="entry name" value="NUCLEAR HORMONE RECEPTOR FAMILY"/>
    <property type="match status" value="1"/>
</dbReference>
<comment type="similarity">
    <text evidence="2 11">Belongs to the nuclear hormone receptor family.</text>
</comment>
<evidence type="ECO:0000256" key="4">
    <source>
        <dbReference type="ARBA" id="ARBA00022771"/>
    </source>
</evidence>
<sequence>MNEFPSSSLSDSLNSFLQTQASIGMYDPSLLSGNLAIGLSEETCAVCGDQADGFHYGVRSCRGCNAFFRRAITHSMNFVCRRGGNCPVDKGARCACRACRLQKCRQVGMDSRENAKKTKKTKNSAVQPKREGNGLMAGVKNEISEPSFSAATNEINSTVDMILPEVPPSPPPNASRLVRSVFDFAEQRKRRQAIMCTTLEQVLSPEQNTLRGIASPDDLSSIFRAQIVLCFEWANKQTEFKLLDRADKLRLLRSHIFEYILLDDVFHTVQLGVTDRLVLVNNTFLAPRSFYMGSDAQKFGADVIQSMAGEWVGNIIQHCVVPWFNMKVSEIEMLTVRLYAFYNQAERLMFPESQQIARDALNTAIKEYMSYYVDECGGTREDCSTRLRMLFEILPRIREGVNYLYQTVRNIPNFGLLDHWERHLNEKIFKM</sequence>
<keyword evidence="3 11" id="KW-0479">Metal-binding</keyword>
<evidence type="ECO:0000256" key="10">
    <source>
        <dbReference type="ARBA" id="ARBA00023242"/>
    </source>
</evidence>
<evidence type="ECO:0000256" key="3">
    <source>
        <dbReference type="ARBA" id="ARBA00022723"/>
    </source>
</evidence>
<evidence type="ECO:0000259" key="14">
    <source>
        <dbReference type="PROSITE" id="PS51843"/>
    </source>
</evidence>
<reference evidence="16" key="1">
    <citation type="submission" date="2024-02" db="UniProtKB">
        <authorList>
            <consortium name="WormBaseParasite"/>
        </authorList>
    </citation>
    <scope>IDENTIFICATION</scope>
</reference>
<name>A0AAF3EE31_9BILA</name>
<dbReference type="InterPro" id="IPR035500">
    <property type="entry name" value="NHR-like_dom_sf"/>
</dbReference>
<evidence type="ECO:0000256" key="12">
    <source>
        <dbReference type="SAM" id="MobiDB-lite"/>
    </source>
</evidence>
<organism evidence="15 16">
    <name type="scientific">Mesorhabditis belari</name>
    <dbReference type="NCBI Taxonomy" id="2138241"/>
    <lineage>
        <taxon>Eukaryota</taxon>
        <taxon>Metazoa</taxon>
        <taxon>Ecdysozoa</taxon>
        <taxon>Nematoda</taxon>
        <taxon>Chromadorea</taxon>
        <taxon>Rhabditida</taxon>
        <taxon>Rhabditina</taxon>
        <taxon>Rhabditomorpha</taxon>
        <taxon>Rhabditoidea</taxon>
        <taxon>Rhabditidae</taxon>
        <taxon>Mesorhabditinae</taxon>
        <taxon>Mesorhabditis</taxon>
    </lineage>
</organism>
<evidence type="ECO:0000259" key="13">
    <source>
        <dbReference type="PROSITE" id="PS51030"/>
    </source>
</evidence>
<dbReference type="Proteomes" id="UP000887575">
    <property type="component" value="Unassembled WGS sequence"/>
</dbReference>
<keyword evidence="8 11" id="KW-0804">Transcription</keyword>
<dbReference type="PROSITE" id="PS51030">
    <property type="entry name" value="NUCLEAR_REC_DBD_2"/>
    <property type="match status" value="1"/>
</dbReference>
<proteinExistence type="inferred from homology"/>
<dbReference type="CDD" id="cd06960">
    <property type="entry name" value="NR_DBD_HNF4A"/>
    <property type="match status" value="1"/>
</dbReference>
<dbReference type="Gene3D" id="3.30.50.10">
    <property type="entry name" value="Erythroid Transcription Factor GATA-1, subunit A"/>
    <property type="match status" value="1"/>
</dbReference>
<keyword evidence="9 11" id="KW-0675">Receptor</keyword>
<dbReference type="AlphaFoldDB" id="A0AAF3EE31"/>
<dbReference type="PANTHER" id="PTHR46587:SF5">
    <property type="entry name" value="NUCLEAR HORMONE RECEPTOR FAMILY"/>
    <property type="match status" value="1"/>
</dbReference>
<dbReference type="InterPro" id="IPR001628">
    <property type="entry name" value="Znf_hrmn_rcpt"/>
</dbReference>
<evidence type="ECO:0000256" key="2">
    <source>
        <dbReference type="ARBA" id="ARBA00005993"/>
    </source>
</evidence>
<dbReference type="FunFam" id="3.30.50.10:FF:000030">
    <property type="entry name" value="Nuclear Hormone Receptor family"/>
    <property type="match status" value="1"/>
</dbReference>
<dbReference type="Pfam" id="PF00105">
    <property type="entry name" value="zf-C4"/>
    <property type="match status" value="1"/>
</dbReference>
<dbReference type="InterPro" id="IPR000536">
    <property type="entry name" value="Nucl_hrmn_rcpt_lig-bd"/>
</dbReference>
<evidence type="ECO:0000256" key="11">
    <source>
        <dbReference type="RuleBase" id="RU004334"/>
    </source>
</evidence>
<dbReference type="Gene3D" id="1.10.565.10">
    <property type="entry name" value="Retinoid X Receptor"/>
    <property type="match status" value="1"/>
</dbReference>
<dbReference type="GO" id="GO:0008270">
    <property type="term" value="F:zinc ion binding"/>
    <property type="evidence" value="ECO:0007669"/>
    <property type="project" value="UniProtKB-KW"/>
</dbReference>
<keyword evidence="15" id="KW-1185">Reference proteome</keyword>
<dbReference type="WBParaSite" id="MBELARI_LOCUS12239.2">
    <property type="protein sequence ID" value="MBELARI_LOCUS12239.2"/>
    <property type="gene ID" value="MBELARI_LOCUS12239"/>
</dbReference>
<dbReference type="PROSITE" id="PS00031">
    <property type="entry name" value="NUCLEAR_REC_DBD_1"/>
    <property type="match status" value="1"/>
</dbReference>
<keyword evidence="6 11" id="KW-0805">Transcription regulation</keyword>
<feature type="domain" description="NR LBD" evidence="14">
    <location>
        <begin position="169"/>
        <end position="430"/>
    </location>
</feature>
<dbReference type="SUPFAM" id="SSF57716">
    <property type="entry name" value="Glucocorticoid receptor-like (DNA-binding domain)"/>
    <property type="match status" value="1"/>
</dbReference>
<evidence type="ECO:0000256" key="5">
    <source>
        <dbReference type="ARBA" id="ARBA00022833"/>
    </source>
</evidence>
<keyword evidence="10 11" id="KW-0539">Nucleus</keyword>
<dbReference type="SMART" id="SM00399">
    <property type="entry name" value="ZnF_C4"/>
    <property type="match status" value="1"/>
</dbReference>
<dbReference type="GO" id="GO:0003700">
    <property type="term" value="F:DNA-binding transcription factor activity"/>
    <property type="evidence" value="ECO:0007669"/>
    <property type="project" value="InterPro"/>
</dbReference>
<evidence type="ECO:0000256" key="1">
    <source>
        <dbReference type="ARBA" id="ARBA00004123"/>
    </source>
</evidence>
<evidence type="ECO:0000256" key="9">
    <source>
        <dbReference type="ARBA" id="ARBA00023170"/>
    </source>
</evidence>
<evidence type="ECO:0000313" key="16">
    <source>
        <dbReference type="WBParaSite" id="MBELARI_LOCUS12239.2"/>
    </source>
</evidence>
<keyword evidence="7 11" id="KW-0238">DNA-binding</keyword>
<dbReference type="SUPFAM" id="SSF48508">
    <property type="entry name" value="Nuclear receptor ligand-binding domain"/>
    <property type="match status" value="1"/>
</dbReference>
<dbReference type="PROSITE" id="PS51843">
    <property type="entry name" value="NR_LBD"/>
    <property type="match status" value="1"/>
</dbReference>
<evidence type="ECO:0000256" key="7">
    <source>
        <dbReference type="ARBA" id="ARBA00023125"/>
    </source>
</evidence>
<dbReference type="Pfam" id="PF00104">
    <property type="entry name" value="Hormone_recep"/>
    <property type="match status" value="1"/>
</dbReference>
<dbReference type="GO" id="GO:0005634">
    <property type="term" value="C:nucleus"/>
    <property type="evidence" value="ECO:0007669"/>
    <property type="project" value="UniProtKB-SubCell"/>
</dbReference>
<evidence type="ECO:0000256" key="6">
    <source>
        <dbReference type="ARBA" id="ARBA00023015"/>
    </source>
</evidence>
<comment type="subcellular location">
    <subcellularLocation>
        <location evidence="1 11">Nucleus</location>
    </subcellularLocation>
</comment>
<evidence type="ECO:0000256" key="8">
    <source>
        <dbReference type="ARBA" id="ARBA00023163"/>
    </source>
</evidence>
<feature type="domain" description="Nuclear receptor" evidence="13">
    <location>
        <begin position="41"/>
        <end position="116"/>
    </location>
</feature>
<dbReference type="GO" id="GO:0000978">
    <property type="term" value="F:RNA polymerase II cis-regulatory region sequence-specific DNA binding"/>
    <property type="evidence" value="ECO:0007669"/>
    <property type="project" value="InterPro"/>
</dbReference>
<keyword evidence="5 11" id="KW-0862">Zinc</keyword>
<dbReference type="SMART" id="SM00430">
    <property type="entry name" value="HOLI"/>
    <property type="match status" value="1"/>
</dbReference>
<accession>A0AAF3EE31</accession>
<dbReference type="PRINTS" id="PR00047">
    <property type="entry name" value="STROIDFINGER"/>
</dbReference>
<protein>
    <submittedName>
        <fullName evidence="16">Uncharacterized protein</fullName>
    </submittedName>
</protein>
<dbReference type="InterPro" id="IPR049636">
    <property type="entry name" value="HNF4-like_DBD"/>
</dbReference>
<dbReference type="InterPro" id="IPR013088">
    <property type="entry name" value="Znf_NHR/GATA"/>
</dbReference>
<keyword evidence="4 11" id="KW-0863">Zinc-finger</keyword>
<evidence type="ECO:0000313" key="15">
    <source>
        <dbReference type="Proteomes" id="UP000887575"/>
    </source>
</evidence>
<feature type="region of interest" description="Disordered" evidence="12">
    <location>
        <begin position="110"/>
        <end position="132"/>
    </location>
</feature>